<name>A0A4Y8UN21_9GAMM</name>
<gene>
    <name evidence="5" type="ORF">E3W66_01685</name>
</gene>
<feature type="domain" description="HTH luxR-type" evidence="4">
    <location>
        <begin position="194"/>
        <end position="259"/>
    </location>
</feature>
<keyword evidence="2" id="KW-0238">DNA-binding</keyword>
<dbReference type="SMART" id="SM00421">
    <property type="entry name" value="HTH_LUXR"/>
    <property type="match status" value="1"/>
</dbReference>
<dbReference type="SUPFAM" id="SSF46894">
    <property type="entry name" value="C-terminal effector domain of the bipartite response regulators"/>
    <property type="match status" value="1"/>
</dbReference>
<protein>
    <submittedName>
        <fullName evidence="5">LuxR family transcriptional regulator</fullName>
    </submittedName>
</protein>
<evidence type="ECO:0000313" key="6">
    <source>
        <dbReference type="Proteomes" id="UP000298133"/>
    </source>
</evidence>
<dbReference type="InterPro" id="IPR016032">
    <property type="entry name" value="Sig_transdc_resp-reg_C-effctor"/>
</dbReference>
<dbReference type="Gene3D" id="1.10.10.10">
    <property type="entry name" value="Winged helix-like DNA-binding domain superfamily/Winged helix DNA-binding domain"/>
    <property type="match status" value="1"/>
</dbReference>
<dbReference type="GO" id="GO:0006355">
    <property type="term" value="P:regulation of DNA-templated transcription"/>
    <property type="evidence" value="ECO:0007669"/>
    <property type="project" value="InterPro"/>
</dbReference>
<dbReference type="PANTHER" id="PTHR44688:SF16">
    <property type="entry name" value="DNA-BINDING TRANSCRIPTIONAL ACTIVATOR DEVR_DOSR"/>
    <property type="match status" value="1"/>
</dbReference>
<evidence type="ECO:0000313" key="5">
    <source>
        <dbReference type="EMBL" id="TFH68693.1"/>
    </source>
</evidence>
<dbReference type="PROSITE" id="PS50043">
    <property type="entry name" value="HTH_LUXR_2"/>
    <property type="match status" value="1"/>
</dbReference>
<dbReference type="AlphaFoldDB" id="A0A4Y8UN21"/>
<reference evidence="5 6" key="1">
    <citation type="submission" date="2019-03" db="EMBL/GenBank/DDBJ databases">
        <title>Draft genome of Gammaproteobacteria bacterium LSUCC0057, a member of the SAR92 clade.</title>
        <authorList>
            <person name="Lanclos V.C."/>
            <person name="Doiron C."/>
            <person name="Henson M.W."/>
            <person name="Thrash J.C."/>
        </authorList>
    </citation>
    <scope>NUCLEOTIDE SEQUENCE [LARGE SCALE GENOMIC DNA]</scope>
    <source>
        <strain evidence="5 6">LSUCC0057</strain>
    </source>
</reference>
<dbReference type="GO" id="GO:0003677">
    <property type="term" value="F:DNA binding"/>
    <property type="evidence" value="ECO:0007669"/>
    <property type="project" value="UniProtKB-KW"/>
</dbReference>
<sequence>MRQLQQVSELLAPLLPLAGVAKFQTGLANAFAELVSADNWVALLYHDEHPPQLLHNSSSQSNPGSPIERFIAAAYLLDPVYRSARDHHYRGFYHLQKLAPRGFESSAYYKNYFLQTAIGDEAGYLVRLSERAFVNLSMSRLHHSPRFTSTELKLLKAVQPWVEQLVKLHWREYLRRTPDQLKSTLTWQLDTALNQFGRSLLTARETQVIHLLLQGHASKSIAEKLSITVETVKLHRKKSYAKLQVKSQAELFHLFIDSLSGRSRYRGGDPLKDYPRTVQLGKL</sequence>
<dbReference type="EMBL" id="SPIA01000001">
    <property type="protein sequence ID" value="TFH68693.1"/>
    <property type="molecule type" value="Genomic_DNA"/>
</dbReference>
<evidence type="ECO:0000256" key="1">
    <source>
        <dbReference type="ARBA" id="ARBA00023015"/>
    </source>
</evidence>
<proteinExistence type="predicted"/>
<dbReference type="PRINTS" id="PR00038">
    <property type="entry name" value="HTHLUXR"/>
</dbReference>
<evidence type="ECO:0000256" key="2">
    <source>
        <dbReference type="ARBA" id="ARBA00023125"/>
    </source>
</evidence>
<accession>A0A4Y8UN21</accession>
<dbReference type="OrthoDB" id="343383at2"/>
<dbReference type="PANTHER" id="PTHR44688">
    <property type="entry name" value="DNA-BINDING TRANSCRIPTIONAL ACTIVATOR DEVR_DOSR"/>
    <property type="match status" value="1"/>
</dbReference>
<comment type="caution">
    <text evidence="5">The sequence shown here is derived from an EMBL/GenBank/DDBJ whole genome shotgun (WGS) entry which is preliminary data.</text>
</comment>
<dbReference type="InterPro" id="IPR036388">
    <property type="entry name" value="WH-like_DNA-bd_sf"/>
</dbReference>
<evidence type="ECO:0000256" key="3">
    <source>
        <dbReference type="ARBA" id="ARBA00023163"/>
    </source>
</evidence>
<dbReference type="Proteomes" id="UP000298133">
    <property type="component" value="Unassembled WGS sequence"/>
</dbReference>
<evidence type="ECO:0000259" key="4">
    <source>
        <dbReference type="PROSITE" id="PS50043"/>
    </source>
</evidence>
<keyword evidence="1" id="KW-0805">Transcription regulation</keyword>
<dbReference type="Pfam" id="PF00196">
    <property type="entry name" value="GerE"/>
    <property type="match status" value="1"/>
</dbReference>
<keyword evidence="3" id="KW-0804">Transcription</keyword>
<organism evidence="5 6">
    <name type="scientific">Gammaproteobacteria bacterium LSUCC0057</name>
    <dbReference type="NCBI Taxonomy" id="2559237"/>
    <lineage>
        <taxon>Bacteria</taxon>
        <taxon>Pseudomonadati</taxon>
        <taxon>Pseudomonadota</taxon>
        <taxon>Gammaproteobacteria</taxon>
        <taxon>Cellvibrionales</taxon>
        <taxon>Porticoccaceae</taxon>
        <taxon>SAR92 clade</taxon>
    </lineage>
</organism>
<dbReference type="InterPro" id="IPR000792">
    <property type="entry name" value="Tscrpt_reg_LuxR_C"/>
</dbReference>
<keyword evidence="6" id="KW-1185">Reference proteome</keyword>
<dbReference type="CDD" id="cd06170">
    <property type="entry name" value="LuxR_C_like"/>
    <property type="match status" value="1"/>
</dbReference>